<keyword evidence="7" id="KW-0136">Cellulose degradation</keyword>
<evidence type="ECO:0000256" key="3">
    <source>
        <dbReference type="ARBA" id="ARBA00023277"/>
    </source>
</evidence>
<dbReference type="Pfam" id="PF02927">
    <property type="entry name" value="CelD_N"/>
    <property type="match status" value="1"/>
</dbReference>
<dbReference type="InterPro" id="IPR013783">
    <property type="entry name" value="Ig-like_fold"/>
</dbReference>
<keyword evidence="2 6" id="KW-0378">Hydrolase</keyword>
<evidence type="ECO:0000259" key="9">
    <source>
        <dbReference type="Pfam" id="PF02018"/>
    </source>
</evidence>
<dbReference type="RefSeq" id="WP_209643884.1">
    <property type="nucleotide sequence ID" value="NZ_JAGINW010000001.1"/>
</dbReference>
<gene>
    <name evidence="11" type="ORF">JOF56_007248</name>
</gene>
<evidence type="ECO:0000256" key="4">
    <source>
        <dbReference type="ARBA" id="ARBA00023295"/>
    </source>
</evidence>
<evidence type="ECO:0000256" key="5">
    <source>
        <dbReference type="ARBA" id="ARBA00023326"/>
    </source>
</evidence>
<dbReference type="PANTHER" id="PTHR22298">
    <property type="entry name" value="ENDO-1,4-BETA-GLUCANASE"/>
    <property type="match status" value="1"/>
</dbReference>
<feature type="domain" description="Glycoside hydrolase family 9" evidence="8">
    <location>
        <begin position="266"/>
        <end position="727"/>
    </location>
</feature>
<comment type="similarity">
    <text evidence="1 6 7">Belongs to the glycosyl hydrolase 9 (cellulase E) family.</text>
</comment>
<name>A0ABS4TR23_9PSEU</name>
<dbReference type="Gene3D" id="1.50.10.10">
    <property type="match status" value="1"/>
</dbReference>
<feature type="chain" id="PRO_5045009615" description="Endoglucanase" evidence="7">
    <location>
        <begin position="22"/>
        <end position="746"/>
    </location>
</feature>
<dbReference type="EMBL" id="JAGINW010000001">
    <property type="protein sequence ID" value="MBP2326863.1"/>
    <property type="molecule type" value="Genomic_DNA"/>
</dbReference>
<evidence type="ECO:0000259" key="8">
    <source>
        <dbReference type="Pfam" id="PF00759"/>
    </source>
</evidence>
<keyword evidence="5 6" id="KW-0624">Polysaccharide degradation</keyword>
<accession>A0ABS4TR23</accession>
<dbReference type="SUPFAM" id="SSF81296">
    <property type="entry name" value="E set domains"/>
    <property type="match status" value="1"/>
</dbReference>
<evidence type="ECO:0000256" key="2">
    <source>
        <dbReference type="ARBA" id="ARBA00022801"/>
    </source>
</evidence>
<comment type="caution">
    <text evidence="11">The sequence shown here is derived from an EMBL/GenBank/DDBJ whole genome shotgun (WGS) entry which is preliminary data.</text>
</comment>
<dbReference type="InterPro" id="IPR014756">
    <property type="entry name" value="Ig_E-set"/>
</dbReference>
<dbReference type="Gene3D" id="2.60.40.10">
    <property type="entry name" value="Immunoglobulins"/>
    <property type="match status" value="1"/>
</dbReference>
<dbReference type="InterPro" id="IPR008928">
    <property type="entry name" value="6-hairpin_glycosidase_sf"/>
</dbReference>
<feature type="active site" evidence="6">
    <location>
        <position position="706"/>
    </location>
</feature>
<keyword evidence="12" id="KW-1185">Reference proteome</keyword>
<evidence type="ECO:0000256" key="1">
    <source>
        <dbReference type="ARBA" id="ARBA00007072"/>
    </source>
</evidence>
<dbReference type="PROSITE" id="PS00698">
    <property type="entry name" value="GH9_3"/>
    <property type="match status" value="1"/>
</dbReference>
<keyword evidence="7" id="KW-0732">Signal</keyword>
<dbReference type="InterPro" id="IPR012341">
    <property type="entry name" value="6hp_glycosidase-like_sf"/>
</dbReference>
<proteinExistence type="inferred from homology"/>
<reference evidence="11 12" key="1">
    <citation type="submission" date="2021-03" db="EMBL/GenBank/DDBJ databases">
        <title>Sequencing the genomes of 1000 actinobacteria strains.</title>
        <authorList>
            <person name="Klenk H.-P."/>
        </authorList>
    </citation>
    <scope>NUCLEOTIDE SEQUENCE [LARGE SCALE GENOMIC DNA]</scope>
    <source>
        <strain evidence="11 12">DSM 46670</strain>
    </source>
</reference>
<dbReference type="Proteomes" id="UP001519332">
    <property type="component" value="Unassembled WGS sequence"/>
</dbReference>
<evidence type="ECO:0000313" key="12">
    <source>
        <dbReference type="Proteomes" id="UP001519332"/>
    </source>
</evidence>
<evidence type="ECO:0000256" key="7">
    <source>
        <dbReference type="RuleBase" id="RU361166"/>
    </source>
</evidence>
<feature type="signal peptide" evidence="7">
    <location>
        <begin position="1"/>
        <end position="21"/>
    </location>
</feature>
<evidence type="ECO:0000256" key="6">
    <source>
        <dbReference type="PROSITE-ProRule" id="PRU10060"/>
    </source>
</evidence>
<sequence>MSRKMLIALLGIMLVNPVAAAAAPAEQITNGGFEAGTAPWWWTGNAPASVVDGRLCAEVPGGTANPWDVIIGQNEIDLEAGTSYAFAFTASASAPVSIRANVQLADPPYTAELSQQVPLTTTATRVEYPFTSKVATAKAQVVFQIGANANPFTFCVDDVSLAGGTPPPPYIPDTGPRVRVNQSGYLPSSAKHATLVTTATQPVAWQLRKADGKVVARGTSKPQGIDPTSRQNTHVIDFGSPPVGKGYTLSADGETSVPFDIGGDFYQRLRTDSLAFFYHQRSGTPIDAAFAGASYARPAGHVGVAPNQGDTSVPCQPGVCDYRLDVRGGWYDAGDHGKYVVNGGISVAQLMSEFERVKHNPGAIGDGKLKIPEGRNGVPDILDEARWQLEFLLRMQVPAGKPYAGMAHHKIHDNEWTGLPLPPHQDPKLRELHPVSTAATLNVAATAAQCARLFGPYDRAFANKCLTAARQAWTAAKANPAIYASPSDGTGGGAYDDTNVTDEFYWAAAELYLTTGSREYRDAVVSSPLHTADIFTQEGFSWQSVAVLGRLDLATVPSGLPDRSRVRGSVIAGADKYLATARSQAYGVAYAPGDGMYAWGSNSQVLNNLVVLATGYDLTKRTAYRDAVLSGLDYLLGRNPLNLSYVTGYGERDAHNQHHRFWAHQLDPALPNPLAGSVAGGPNSSIQDPVAQDKLRGCAAAMCYIDDIGSWATNEVTINWNSALAWVAGFAAEQAEAQRCHSMRVE</sequence>
<dbReference type="Pfam" id="PF00759">
    <property type="entry name" value="Glyco_hydro_9"/>
    <property type="match status" value="1"/>
</dbReference>
<feature type="active site" evidence="6">
    <location>
        <position position="715"/>
    </location>
</feature>
<dbReference type="SUPFAM" id="SSF48208">
    <property type="entry name" value="Six-hairpin glycosidases"/>
    <property type="match status" value="1"/>
</dbReference>
<dbReference type="GO" id="GO:0008810">
    <property type="term" value="F:cellulase activity"/>
    <property type="evidence" value="ECO:0007669"/>
    <property type="project" value="UniProtKB-EC"/>
</dbReference>
<comment type="catalytic activity">
    <reaction evidence="7">
        <text>Endohydrolysis of (1-&gt;4)-beta-D-glucosidic linkages in cellulose, lichenin and cereal beta-D-glucans.</text>
        <dbReference type="EC" id="3.2.1.4"/>
    </reaction>
</comment>
<dbReference type="SUPFAM" id="SSF49785">
    <property type="entry name" value="Galactose-binding domain-like"/>
    <property type="match status" value="1"/>
</dbReference>
<dbReference type="Pfam" id="PF02018">
    <property type="entry name" value="CBM_4_9"/>
    <property type="match status" value="1"/>
</dbReference>
<dbReference type="InterPro" id="IPR004197">
    <property type="entry name" value="Cellulase_Ig-like"/>
</dbReference>
<protein>
    <recommendedName>
        <fullName evidence="7">Endoglucanase</fullName>
        <ecNumber evidence="7">3.2.1.4</ecNumber>
    </recommendedName>
</protein>
<evidence type="ECO:0000259" key="10">
    <source>
        <dbReference type="Pfam" id="PF02927"/>
    </source>
</evidence>
<dbReference type="Gene3D" id="2.60.120.260">
    <property type="entry name" value="Galactose-binding domain-like"/>
    <property type="match status" value="1"/>
</dbReference>
<dbReference type="InterPro" id="IPR033126">
    <property type="entry name" value="Glyco_hydro_9_Asp/Glu_AS"/>
</dbReference>
<evidence type="ECO:0000313" key="11">
    <source>
        <dbReference type="EMBL" id="MBP2326863.1"/>
    </source>
</evidence>
<keyword evidence="4 6" id="KW-0326">Glycosidase</keyword>
<keyword evidence="3 6" id="KW-0119">Carbohydrate metabolism</keyword>
<organism evidence="11 12">
    <name type="scientific">Kibdelosporangium banguiense</name>
    <dbReference type="NCBI Taxonomy" id="1365924"/>
    <lineage>
        <taxon>Bacteria</taxon>
        <taxon>Bacillati</taxon>
        <taxon>Actinomycetota</taxon>
        <taxon>Actinomycetes</taxon>
        <taxon>Pseudonocardiales</taxon>
        <taxon>Pseudonocardiaceae</taxon>
        <taxon>Kibdelosporangium</taxon>
    </lineage>
</organism>
<dbReference type="CDD" id="cd02850">
    <property type="entry name" value="E_set_Cellulase_N"/>
    <property type="match status" value="1"/>
</dbReference>
<feature type="domain" description="CBM-cenC" evidence="9">
    <location>
        <begin position="26"/>
        <end position="147"/>
    </location>
</feature>
<feature type="domain" description="Cellulase Ig-like" evidence="10">
    <location>
        <begin position="173"/>
        <end position="256"/>
    </location>
</feature>
<dbReference type="InterPro" id="IPR003305">
    <property type="entry name" value="CenC_carb-bd"/>
</dbReference>
<dbReference type="EC" id="3.2.1.4" evidence="7"/>
<dbReference type="InterPro" id="IPR008979">
    <property type="entry name" value="Galactose-bd-like_sf"/>
</dbReference>
<dbReference type="InterPro" id="IPR001701">
    <property type="entry name" value="Glyco_hydro_9"/>
</dbReference>